<dbReference type="RefSeq" id="WP_183556853.1">
    <property type="nucleotide sequence ID" value="NZ_JACHBX010000005.1"/>
</dbReference>
<gene>
    <name evidence="1" type="ORF">HD842_004159</name>
</gene>
<reference evidence="1 2" key="1">
    <citation type="submission" date="2020-08" db="EMBL/GenBank/DDBJ databases">
        <title>The Agave Microbiome: Exploring the role of microbial communities in plant adaptations to desert environments.</title>
        <authorList>
            <person name="Partida-Martinez L.P."/>
        </authorList>
    </citation>
    <scope>NUCLEOTIDE SEQUENCE [LARGE SCALE GENOMIC DNA]</scope>
    <source>
        <strain evidence="1 2">AT3.2</strain>
    </source>
</reference>
<accession>A0A7W9X3R7</accession>
<organism evidence="1 2">
    <name type="scientific">Massilia aurea</name>
    <dbReference type="NCBI Taxonomy" id="373040"/>
    <lineage>
        <taxon>Bacteria</taxon>
        <taxon>Pseudomonadati</taxon>
        <taxon>Pseudomonadota</taxon>
        <taxon>Betaproteobacteria</taxon>
        <taxon>Burkholderiales</taxon>
        <taxon>Oxalobacteraceae</taxon>
        <taxon>Telluria group</taxon>
        <taxon>Massilia</taxon>
    </lineage>
</organism>
<sequence>MRNKGIEIDRRVLRDAAGTRGQLAIADTTDQGKNRPTKVAKLSQGELVRAELRDTQIVWLAEGRMTLTGYEQINDDAGQVVEFRQSWLVMLDSGPAIPEMGKRKVSPNT</sequence>
<dbReference type="AlphaFoldDB" id="A0A7W9X3R7"/>
<keyword evidence="2" id="KW-1185">Reference proteome</keyword>
<evidence type="ECO:0000313" key="2">
    <source>
        <dbReference type="Proteomes" id="UP000540787"/>
    </source>
</evidence>
<evidence type="ECO:0000313" key="1">
    <source>
        <dbReference type="EMBL" id="MBB6135982.1"/>
    </source>
</evidence>
<name>A0A7W9X3R7_9BURK</name>
<proteinExistence type="predicted"/>
<dbReference type="EMBL" id="JACHBX010000005">
    <property type="protein sequence ID" value="MBB6135982.1"/>
    <property type="molecule type" value="Genomic_DNA"/>
</dbReference>
<comment type="caution">
    <text evidence="1">The sequence shown here is derived from an EMBL/GenBank/DDBJ whole genome shotgun (WGS) entry which is preliminary data.</text>
</comment>
<protein>
    <submittedName>
        <fullName evidence="1">Uncharacterized protein</fullName>
    </submittedName>
</protein>
<dbReference type="Proteomes" id="UP000540787">
    <property type="component" value="Unassembled WGS sequence"/>
</dbReference>